<dbReference type="OMA" id="WRIREIG"/>
<keyword evidence="2" id="KW-1003">Cell membrane</keyword>
<dbReference type="Proteomes" id="UP000887567">
    <property type="component" value="Unplaced"/>
</dbReference>
<keyword evidence="10" id="KW-1185">Reference proteome</keyword>
<keyword evidence="5 7" id="KW-0472">Membrane</keyword>
<proteinExistence type="inferred from homology"/>
<feature type="transmembrane region" description="Helical" evidence="7">
    <location>
        <begin position="220"/>
        <end position="241"/>
    </location>
</feature>
<dbReference type="SUPFAM" id="SSF81321">
    <property type="entry name" value="Family A G protein-coupled receptor-like"/>
    <property type="match status" value="1"/>
</dbReference>
<sequence length="325" mass="36942">MNNATTAQPQQVLHLQFSVSMIVVNSFSGVLATVLNLLIIMTFVKTPALRESSANILILSLAVTDILVGTLLQPIYCTFVFSATSNYALDKKLFKVYQTVKTTLINASLFTITAISVDRFLALHLHLRYQEFVTTKRTSMVLIAIWTFSALWGSLPAVINEEFVWVHTAINYLMLLLLLINIGLMLRISRIVRQHSAQIHVQLQNMQPGAAVNFKRSFNIMYFILGTFFLCYAPYICFWIIQKCTGKINNTYVAASVVNTILFMNSAINPIVYFWRIQDMRNAALQLLPWRFFRRQNSDDLNNCNTNSNNIDNINCNNSNCAVNI</sequence>
<reference evidence="9" key="1">
    <citation type="submission" date="2022-11" db="UniProtKB">
        <authorList>
            <consortium name="EnsemblMetazoa"/>
        </authorList>
    </citation>
    <scope>IDENTIFICATION</scope>
</reference>
<feature type="transmembrane region" description="Helical" evidence="7">
    <location>
        <begin position="139"/>
        <end position="159"/>
    </location>
</feature>
<keyword evidence="6" id="KW-0297">G-protein coupled receptor</keyword>
<evidence type="ECO:0000259" key="8">
    <source>
        <dbReference type="PROSITE" id="PS50262"/>
    </source>
</evidence>
<dbReference type="Pfam" id="PF00001">
    <property type="entry name" value="7tm_1"/>
    <property type="match status" value="1"/>
</dbReference>
<dbReference type="PRINTS" id="PR00237">
    <property type="entry name" value="GPCRRHODOPSN"/>
</dbReference>
<dbReference type="OrthoDB" id="10042731at2759"/>
<feature type="transmembrane region" description="Helical" evidence="7">
    <location>
        <begin position="253"/>
        <end position="275"/>
    </location>
</feature>
<dbReference type="InterPro" id="IPR000276">
    <property type="entry name" value="GPCR_Rhodpsn"/>
</dbReference>
<keyword evidence="3 6" id="KW-0812">Transmembrane</keyword>
<dbReference type="GO" id="GO:0005886">
    <property type="term" value="C:plasma membrane"/>
    <property type="evidence" value="ECO:0007669"/>
    <property type="project" value="UniProtKB-SubCell"/>
</dbReference>
<dbReference type="InterPro" id="IPR017452">
    <property type="entry name" value="GPCR_Rhodpsn_7TM"/>
</dbReference>
<feature type="transmembrane region" description="Helical" evidence="7">
    <location>
        <begin position="165"/>
        <end position="186"/>
    </location>
</feature>
<evidence type="ECO:0000256" key="2">
    <source>
        <dbReference type="ARBA" id="ARBA00022475"/>
    </source>
</evidence>
<dbReference type="GO" id="GO:0004930">
    <property type="term" value="F:G protein-coupled receptor activity"/>
    <property type="evidence" value="ECO:0007669"/>
    <property type="project" value="UniProtKB-KW"/>
</dbReference>
<comment type="subcellular location">
    <subcellularLocation>
        <location evidence="1">Cell membrane</location>
        <topology evidence="1">Multi-pass membrane protein</topology>
    </subcellularLocation>
</comment>
<dbReference type="GeneID" id="110245593"/>
<evidence type="ECO:0000256" key="3">
    <source>
        <dbReference type="ARBA" id="ARBA00022692"/>
    </source>
</evidence>
<evidence type="ECO:0000256" key="1">
    <source>
        <dbReference type="ARBA" id="ARBA00004651"/>
    </source>
</evidence>
<dbReference type="Gene3D" id="1.20.1070.10">
    <property type="entry name" value="Rhodopsin 7-helix transmembrane proteins"/>
    <property type="match status" value="1"/>
</dbReference>
<keyword evidence="6" id="KW-0807">Transducer</keyword>
<feature type="transmembrane region" description="Helical" evidence="7">
    <location>
        <begin position="22"/>
        <end position="44"/>
    </location>
</feature>
<accession>A0A913XPC3</accession>
<keyword evidence="4 7" id="KW-1133">Transmembrane helix</keyword>
<protein>
    <recommendedName>
        <fullName evidence="8">G-protein coupled receptors family 1 profile domain-containing protein</fullName>
    </recommendedName>
</protein>
<dbReference type="PROSITE" id="PS50262">
    <property type="entry name" value="G_PROTEIN_RECEP_F1_2"/>
    <property type="match status" value="1"/>
</dbReference>
<evidence type="ECO:0000256" key="6">
    <source>
        <dbReference type="RuleBase" id="RU000688"/>
    </source>
</evidence>
<evidence type="ECO:0000313" key="10">
    <source>
        <dbReference type="Proteomes" id="UP000887567"/>
    </source>
</evidence>
<name>A0A913XPC3_EXADI</name>
<feature type="domain" description="G-protein coupled receptors family 1 profile" evidence="8">
    <location>
        <begin position="35"/>
        <end position="273"/>
    </location>
</feature>
<comment type="similarity">
    <text evidence="6">Belongs to the G-protein coupled receptor 1 family.</text>
</comment>
<evidence type="ECO:0000256" key="7">
    <source>
        <dbReference type="SAM" id="Phobius"/>
    </source>
</evidence>
<dbReference type="AlphaFoldDB" id="A0A913XPC3"/>
<keyword evidence="6" id="KW-0675">Receptor</keyword>
<dbReference type="PANTHER" id="PTHR22750">
    <property type="entry name" value="G-PROTEIN COUPLED RECEPTOR"/>
    <property type="match status" value="1"/>
</dbReference>
<dbReference type="RefSeq" id="XP_020907536.2">
    <property type="nucleotide sequence ID" value="XM_021051877.2"/>
</dbReference>
<dbReference type="PROSITE" id="PS00237">
    <property type="entry name" value="G_PROTEIN_RECEP_F1_1"/>
    <property type="match status" value="1"/>
</dbReference>
<evidence type="ECO:0000256" key="5">
    <source>
        <dbReference type="ARBA" id="ARBA00023136"/>
    </source>
</evidence>
<dbReference type="CDD" id="cd00637">
    <property type="entry name" value="7tm_classA_rhodopsin-like"/>
    <property type="match status" value="1"/>
</dbReference>
<organism evidence="9 10">
    <name type="scientific">Exaiptasia diaphana</name>
    <name type="common">Tropical sea anemone</name>
    <name type="synonym">Aiptasia pulchella</name>
    <dbReference type="NCBI Taxonomy" id="2652724"/>
    <lineage>
        <taxon>Eukaryota</taxon>
        <taxon>Metazoa</taxon>
        <taxon>Cnidaria</taxon>
        <taxon>Anthozoa</taxon>
        <taxon>Hexacorallia</taxon>
        <taxon>Actiniaria</taxon>
        <taxon>Aiptasiidae</taxon>
        <taxon>Exaiptasia</taxon>
    </lineage>
</organism>
<feature type="transmembrane region" description="Helical" evidence="7">
    <location>
        <begin position="56"/>
        <end position="84"/>
    </location>
</feature>
<dbReference type="EnsemblMetazoa" id="XM_021051877.2">
    <property type="protein sequence ID" value="XP_020907536.2"/>
    <property type="gene ID" value="LOC110245593"/>
</dbReference>
<evidence type="ECO:0000313" key="9">
    <source>
        <dbReference type="EnsemblMetazoa" id="XP_020907536.2"/>
    </source>
</evidence>
<evidence type="ECO:0000256" key="4">
    <source>
        <dbReference type="ARBA" id="ARBA00022989"/>
    </source>
</evidence>
<dbReference type="KEGG" id="epa:110245593"/>